<evidence type="ECO:0000256" key="6">
    <source>
        <dbReference type="ARBA" id="ARBA00023136"/>
    </source>
</evidence>
<keyword evidence="5 7" id="KW-1133">Transmembrane helix</keyword>
<feature type="transmembrane region" description="Helical" evidence="7">
    <location>
        <begin position="74"/>
        <end position="91"/>
    </location>
</feature>
<comment type="similarity">
    <text evidence="2">Belongs to the Rht family.</text>
</comment>
<dbReference type="PIRSF" id="PIRSF006324">
    <property type="entry name" value="LeuE"/>
    <property type="match status" value="1"/>
</dbReference>
<evidence type="ECO:0000313" key="9">
    <source>
        <dbReference type="Proteomes" id="UP000824334"/>
    </source>
</evidence>
<dbReference type="Proteomes" id="UP000824334">
    <property type="component" value="Chromosome"/>
</dbReference>
<accession>A0ABX8TJF8</accession>
<keyword evidence="6 7" id="KW-0472">Membrane</keyword>
<dbReference type="PANTHER" id="PTHR30086">
    <property type="entry name" value="ARGININE EXPORTER PROTEIN ARGO"/>
    <property type="match status" value="1"/>
</dbReference>
<dbReference type="InterPro" id="IPR001123">
    <property type="entry name" value="LeuE-type"/>
</dbReference>
<comment type="subcellular location">
    <subcellularLocation>
        <location evidence="1">Cell membrane</location>
        <topology evidence="1">Multi-pass membrane protein</topology>
    </subcellularLocation>
</comment>
<evidence type="ECO:0000313" key="8">
    <source>
        <dbReference type="EMBL" id="QYC11341.1"/>
    </source>
</evidence>
<protein>
    <submittedName>
        <fullName evidence="8">LysE family translocator</fullName>
    </submittedName>
</protein>
<reference evidence="8 9" key="1">
    <citation type="submission" date="2021-07" db="EMBL/GenBank/DDBJ databases">
        <title>Isolation and characterization of bacteria from a gold mining with a capacity of golden bioaccumulation.</title>
        <authorList>
            <person name="Yang X.J."/>
        </authorList>
    </citation>
    <scope>NUCLEOTIDE SEQUENCE [LARGE SCALE GENOMIC DNA]</scope>
    <source>
        <strain evidence="8 9">Au29</strain>
    </source>
</reference>
<evidence type="ECO:0000256" key="3">
    <source>
        <dbReference type="ARBA" id="ARBA00022475"/>
    </source>
</evidence>
<sequence length="210" mass="22666">MTFQTWWLFVVAVFLLCGTPGPNMLHILSRSVEMGLKRSFFAMAGCLTALVLVLTASAAGLTTLLLALPGVFEVLRYLGVAYLIYLGVKAWRSDAAPVDVGGEGVLSPRQSVGRLFRGGFTIGVSNPKLILFAAAFLPQFVHAGAPKAPQFAILVITFALVEAFWYLAYAFGGHSLSRYLAIPKLRRIFNRIAGGIFVAFGLALLKIKPS</sequence>
<dbReference type="RefSeq" id="WP_219353941.1">
    <property type="nucleotide sequence ID" value="NZ_CP080034.1"/>
</dbReference>
<dbReference type="Pfam" id="PF01810">
    <property type="entry name" value="LysE"/>
    <property type="match status" value="1"/>
</dbReference>
<gene>
    <name evidence="8" type="ORF">KWG56_04945</name>
</gene>
<feature type="transmembrane region" description="Helical" evidence="7">
    <location>
        <begin position="188"/>
        <end position="207"/>
    </location>
</feature>
<name>A0ABX8TJF8_9CAUL</name>
<feature type="transmembrane region" description="Helical" evidence="7">
    <location>
        <begin position="149"/>
        <end position="168"/>
    </location>
</feature>
<proteinExistence type="inferred from homology"/>
<evidence type="ECO:0000256" key="7">
    <source>
        <dbReference type="SAM" id="Phobius"/>
    </source>
</evidence>
<evidence type="ECO:0000256" key="1">
    <source>
        <dbReference type="ARBA" id="ARBA00004651"/>
    </source>
</evidence>
<keyword evidence="9" id="KW-1185">Reference proteome</keyword>
<evidence type="ECO:0000256" key="2">
    <source>
        <dbReference type="ARBA" id="ARBA00007928"/>
    </source>
</evidence>
<keyword evidence="4 7" id="KW-0812">Transmembrane</keyword>
<organism evidence="8 9">
    <name type="scientific">Brevundimonas nasdae</name>
    <dbReference type="NCBI Taxonomy" id="172043"/>
    <lineage>
        <taxon>Bacteria</taxon>
        <taxon>Pseudomonadati</taxon>
        <taxon>Pseudomonadota</taxon>
        <taxon>Alphaproteobacteria</taxon>
        <taxon>Caulobacterales</taxon>
        <taxon>Caulobacteraceae</taxon>
        <taxon>Brevundimonas</taxon>
    </lineage>
</organism>
<evidence type="ECO:0000256" key="5">
    <source>
        <dbReference type="ARBA" id="ARBA00022989"/>
    </source>
</evidence>
<dbReference type="EMBL" id="CP080034">
    <property type="protein sequence ID" value="QYC11341.1"/>
    <property type="molecule type" value="Genomic_DNA"/>
</dbReference>
<evidence type="ECO:0000256" key="4">
    <source>
        <dbReference type="ARBA" id="ARBA00022692"/>
    </source>
</evidence>
<keyword evidence="3" id="KW-1003">Cell membrane</keyword>
<feature type="transmembrane region" description="Helical" evidence="7">
    <location>
        <begin position="6"/>
        <end position="28"/>
    </location>
</feature>
<dbReference type="PANTHER" id="PTHR30086:SF14">
    <property type="entry name" value="HOMOSERINE_HOMOSERINE LACTONE EFFLUX PROTEIN"/>
    <property type="match status" value="1"/>
</dbReference>
<dbReference type="GeneID" id="94374601"/>
<feature type="transmembrane region" description="Helical" evidence="7">
    <location>
        <begin position="40"/>
        <end position="68"/>
    </location>
</feature>